<sequence length="378" mass="42599">MNSLHLVLMLNYLVTQNADLLATSGGEWNLTAQGCLVEWGEKMGGECSECRKWEEEIYWTHFQAVQFFQFLSGRFDQQLAVPKKFSSNLREKLAESVALKGPSGATWTVGLTTSGDTLLLKEGWKKFVEDHSLEEDDVLIFRYNGNSCFDVLIFDHRSLCEKEASYFVKNCGHLELESGCPSKKGPGTFEVTDDSSQDAVGSTPSKKLKKHDTWTPLPVAKRPRANARTRRGAISKSLESIPAEWASSRLSRKRHDVILHVGENTWVTKYVKRSSGGGGLASGWKKFAVENFLEEYDVCLFELATGTNDAISLDARIFRVVEEDFRMAKAQMRVLQILKKSLKFTFHLDKSRTRDVISPVNSAFIRLSDFLKQTASDM</sequence>
<dbReference type="InterPro" id="IPR015300">
    <property type="entry name" value="DNA-bd_pseudobarrel_sf"/>
</dbReference>
<dbReference type="SUPFAM" id="SSF101936">
    <property type="entry name" value="DNA-binding pseudobarrel domain"/>
    <property type="match status" value="2"/>
</dbReference>
<dbReference type="PROSITE" id="PS50863">
    <property type="entry name" value="B3"/>
    <property type="match status" value="2"/>
</dbReference>
<dbReference type="AlphaFoldDB" id="A0AA88X3S0"/>
<dbReference type="GO" id="GO:0005634">
    <property type="term" value="C:nucleus"/>
    <property type="evidence" value="ECO:0007669"/>
    <property type="project" value="UniProtKB-SubCell"/>
</dbReference>
<evidence type="ECO:0000256" key="1">
    <source>
        <dbReference type="ARBA" id="ARBA00004123"/>
    </source>
</evidence>
<dbReference type="InterPro" id="IPR044837">
    <property type="entry name" value="REM16-like"/>
</dbReference>
<dbReference type="SMART" id="SM01019">
    <property type="entry name" value="B3"/>
    <property type="match status" value="2"/>
</dbReference>
<evidence type="ECO:0000313" key="10">
    <source>
        <dbReference type="Proteomes" id="UP001188597"/>
    </source>
</evidence>
<dbReference type="GO" id="GO:0003677">
    <property type="term" value="F:DNA binding"/>
    <property type="evidence" value="ECO:0007669"/>
    <property type="project" value="UniProtKB-KW"/>
</dbReference>
<evidence type="ECO:0000256" key="5">
    <source>
        <dbReference type="ARBA" id="ARBA00023242"/>
    </source>
</evidence>
<proteinExistence type="predicted"/>
<evidence type="ECO:0000313" key="9">
    <source>
        <dbReference type="EMBL" id="KAK3039363.1"/>
    </source>
</evidence>
<evidence type="ECO:0000256" key="7">
    <source>
        <dbReference type="SAM" id="SignalP"/>
    </source>
</evidence>
<evidence type="ECO:0000256" key="6">
    <source>
        <dbReference type="SAM" id="MobiDB-lite"/>
    </source>
</evidence>
<name>A0AA88X3S0_9ASTE</name>
<keyword evidence="4" id="KW-0804">Transcription</keyword>
<reference evidence="9" key="1">
    <citation type="submission" date="2022-12" db="EMBL/GenBank/DDBJ databases">
        <title>Draft genome assemblies for two species of Escallonia (Escalloniales).</title>
        <authorList>
            <person name="Chanderbali A."/>
            <person name="Dervinis C."/>
            <person name="Anghel I."/>
            <person name="Soltis D."/>
            <person name="Soltis P."/>
            <person name="Zapata F."/>
        </authorList>
    </citation>
    <scope>NUCLEOTIDE SEQUENCE</scope>
    <source>
        <strain evidence="9">UCBG64.0493</strain>
        <tissue evidence="9">Leaf</tissue>
    </source>
</reference>
<dbReference type="PANTHER" id="PTHR31391">
    <property type="entry name" value="B3 DOMAIN-CONTAINING PROTEIN OS11G0197600-RELATED"/>
    <property type="match status" value="1"/>
</dbReference>
<dbReference type="Proteomes" id="UP001188597">
    <property type="component" value="Unassembled WGS sequence"/>
</dbReference>
<dbReference type="InterPro" id="IPR003340">
    <property type="entry name" value="B3_DNA-bd"/>
</dbReference>
<feature type="signal peptide" evidence="7">
    <location>
        <begin position="1"/>
        <end position="18"/>
    </location>
</feature>
<dbReference type="Gene3D" id="2.40.330.10">
    <property type="entry name" value="DNA-binding pseudobarrel domain"/>
    <property type="match status" value="2"/>
</dbReference>
<dbReference type="CDD" id="cd10017">
    <property type="entry name" value="B3_DNA"/>
    <property type="match status" value="1"/>
</dbReference>
<dbReference type="PANTHER" id="PTHR31391:SF157">
    <property type="entry name" value="B3 DOMAIN-CONTAINING PROTEIN REM16"/>
    <property type="match status" value="1"/>
</dbReference>
<feature type="region of interest" description="Disordered" evidence="6">
    <location>
        <begin position="187"/>
        <end position="211"/>
    </location>
</feature>
<protein>
    <recommendedName>
        <fullName evidence="8">TF-B3 domain-containing protein</fullName>
    </recommendedName>
</protein>
<evidence type="ECO:0000256" key="3">
    <source>
        <dbReference type="ARBA" id="ARBA00023125"/>
    </source>
</evidence>
<feature type="chain" id="PRO_5041638534" description="TF-B3 domain-containing protein" evidence="7">
    <location>
        <begin position="19"/>
        <end position="378"/>
    </location>
</feature>
<keyword evidence="7" id="KW-0732">Signal</keyword>
<evidence type="ECO:0000256" key="4">
    <source>
        <dbReference type="ARBA" id="ARBA00023163"/>
    </source>
</evidence>
<comment type="caution">
    <text evidence="9">The sequence shown here is derived from an EMBL/GenBank/DDBJ whole genome shotgun (WGS) entry which is preliminary data.</text>
</comment>
<comment type="subcellular location">
    <subcellularLocation>
        <location evidence="1">Nucleus</location>
    </subcellularLocation>
</comment>
<gene>
    <name evidence="9" type="ORF">RJ639_027612</name>
</gene>
<keyword evidence="10" id="KW-1185">Reference proteome</keyword>
<evidence type="ECO:0000259" key="8">
    <source>
        <dbReference type="PROSITE" id="PS50863"/>
    </source>
</evidence>
<evidence type="ECO:0000256" key="2">
    <source>
        <dbReference type="ARBA" id="ARBA00023015"/>
    </source>
</evidence>
<keyword evidence="5" id="KW-0539">Nucleus</keyword>
<keyword evidence="2" id="KW-0805">Transcription regulation</keyword>
<keyword evidence="3" id="KW-0238">DNA-binding</keyword>
<accession>A0AA88X3S0</accession>
<feature type="domain" description="TF-B3" evidence="8">
    <location>
        <begin position="64"/>
        <end position="157"/>
    </location>
</feature>
<dbReference type="EMBL" id="JAVXUP010000077">
    <property type="protein sequence ID" value="KAK3039363.1"/>
    <property type="molecule type" value="Genomic_DNA"/>
</dbReference>
<dbReference type="Pfam" id="PF02362">
    <property type="entry name" value="B3"/>
    <property type="match status" value="2"/>
</dbReference>
<feature type="domain" description="TF-B3" evidence="8">
    <location>
        <begin position="224"/>
        <end position="321"/>
    </location>
</feature>
<organism evidence="9 10">
    <name type="scientific">Escallonia herrerae</name>
    <dbReference type="NCBI Taxonomy" id="1293975"/>
    <lineage>
        <taxon>Eukaryota</taxon>
        <taxon>Viridiplantae</taxon>
        <taxon>Streptophyta</taxon>
        <taxon>Embryophyta</taxon>
        <taxon>Tracheophyta</taxon>
        <taxon>Spermatophyta</taxon>
        <taxon>Magnoliopsida</taxon>
        <taxon>eudicotyledons</taxon>
        <taxon>Gunneridae</taxon>
        <taxon>Pentapetalae</taxon>
        <taxon>asterids</taxon>
        <taxon>campanulids</taxon>
        <taxon>Escalloniales</taxon>
        <taxon>Escalloniaceae</taxon>
        <taxon>Escallonia</taxon>
    </lineage>
</organism>